<keyword evidence="2" id="KW-1185">Reference proteome</keyword>
<dbReference type="Proteomes" id="UP001595685">
    <property type="component" value="Unassembled WGS sequence"/>
</dbReference>
<dbReference type="InterPro" id="IPR046193">
    <property type="entry name" value="DUF6221"/>
</dbReference>
<sequence>MVPLDRFVAARLDEDPVTSARERAEAEVKRHLLAAHARTRPFTVHRAGYEFALRVVAGIWADHPDYDPTWRP</sequence>
<dbReference type="EMBL" id="JBHRWW010000021">
    <property type="protein sequence ID" value="MFC3690341.1"/>
    <property type="molecule type" value="Genomic_DNA"/>
</dbReference>
<evidence type="ECO:0000313" key="1">
    <source>
        <dbReference type="EMBL" id="MFC3690341.1"/>
    </source>
</evidence>
<organism evidence="1 2">
    <name type="scientific">Aquipuribacter hungaricus</name>
    <dbReference type="NCBI Taxonomy" id="545624"/>
    <lineage>
        <taxon>Bacteria</taxon>
        <taxon>Bacillati</taxon>
        <taxon>Actinomycetota</taxon>
        <taxon>Actinomycetes</taxon>
        <taxon>Micrococcales</taxon>
        <taxon>Intrasporangiaceae</taxon>
        <taxon>Aquipuribacter</taxon>
    </lineage>
</organism>
<gene>
    <name evidence="1" type="ORF">ACFOLH_18490</name>
</gene>
<comment type="caution">
    <text evidence="1">The sequence shown here is derived from an EMBL/GenBank/DDBJ whole genome shotgun (WGS) entry which is preliminary data.</text>
</comment>
<accession>A0ABV7WKC7</accession>
<name>A0ABV7WKC7_9MICO</name>
<proteinExistence type="predicted"/>
<dbReference type="RefSeq" id="WP_376985754.1">
    <property type="nucleotide sequence ID" value="NZ_JBHRWW010000021.1"/>
</dbReference>
<protein>
    <submittedName>
        <fullName evidence="1">DUF6221 family protein</fullName>
    </submittedName>
</protein>
<reference evidence="2" key="1">
    <citation type="journal article" date="2019" name="Int. J. Syst. Evol. Microbiol.">
        <title>The Global Catalogue of Microorganisms (GCM) 10K type strain sequencing project: providing services to taxonomists for standard genome sequencing and annotation.</title>
        <authorList>
            <consortium name="The Broad Institute Genomics Platform"/>
            <consortium name="The Broad Institute Genome Sequencing Center for Infectious Disease"/>
            <person name="Wu L."/>
            <person name="Ma J."/>
        </authorList>
    </citation>
    <scope>NUCLEOTIDE SEQUENCE [LARGE SCALE GENOMIC DNA]</scope>
    <source>
        <strain evidence="2">NCAIM B.02333</strain>
    </source>
</reference>
<dbReference type="Pfam" id="PF19730">
    <property type="entry name" value="DUF6221"/>
    <property type="match status" value="1"/>
</dbReference>
<evidence type="ECO:0000313" key="2">
    <source>
        <dbReference type="Proteomes" id="UP001595685"/>
    </source>
</evidence>